<evidence type="ECO:0000313" key="2">
    <source>
        <dbReference type="EMBL" id="GMN63802.1"/>
    </source>
</evidence>
<accession>A0AA88J789</accession>
<proteinExistence type="predicted"/>
<organism evidence="2 3">
    <name type="scientific">Ficus carica</name>
    <name type="common">Common fig</name>
    <dbReference type="NCBI Taxonomy" id="3494"/>
    <lineage>
        <taxon>Eukaryota</taxon>
        <taxon>Viridiplantae</taxon>
        <taxon>Streptophyta</taxon>
        <taxon>Embryophyta</taxon>
        <taxon>Tracheophyta</taxon>
        <taxon>Spermatophyta</taxon>
        <taxon>Magnoliopsida</taxon>
        <taxon>eudicotyledons</taxon>
        <taxon>Gunneridae</taxon>
        <taxon>Pentapetalae</taxon>
        <taxon>rosids</taxon>
        <taxon>fabids</taxon>
        <taxon>Rosales</taxon>
        <taxon>Moraceae</taxon>
        <taxon>Ficeae</taxon>
        <taxon>Ficus</taxon>
    </lineage>
</organism>
<dbReference type="EMBL" id="BTGU01000160">
    <property type="protein sequence ID" value="GMN63802.1"/>
    <property type="molecule type" value="Genomic_DNA"/>
</dbReference>
<gene>
    <name evidence="2" type="ORF">TIFTF001_032879</name>
</gene>
<comment type="caution">
    <text evidence="2">The sequence shown here is derived from an EMBL/GenBank/DDBJ whole genome shotgun (WGS) entry which is preliminary data.</text>
</comment>
<protein>
    <submittedName>
        <fullName evidence="2">Uncharacterized protein</fullName>
    </submittedName>
</protein>
<keyword evidence="3" id="KW-1185">Reference proteome</keyword>
<sequence>MESDKEGMRLRKQALRPIQTKSRKKDGEEMKEKEEPVSPAGKFFNEPNFNVHVVAIIGLNSKIDLDVAKEKCPILCS</sequence>
<feature type="region of interest" description="Disordered" evidence="1">
    <location>
        <begin position="1"/>
        <end position="42"/>
    </location>
</feature>
<evidence type="ECO:0000313" key="3">
    <source>
        <dbReference type="Proteomes" id="UP001187192"/>
    </source>
</evidence>
<feature type="compositionally biased region" description="Basic and acidic residues" evidence="1">
    <location>
        <begin position="25"/>
        <end position="36"/>
    </location>
</feature>
<evidence type="ECO:0000256" key="1">
    <source>
        <dbReference type="SAM" id="MobiDB-lite"/>
    </source>
</evidence>
<dbReference type="AlphaFoldDB" id="A0AA88J789"/>
<reference evidence="2" key="1">
    <citation type="submission" date="2023-07" db="EMBL/GenBank/DDBJ databases">
        <title>draft genome sequence of fig (Ficus carica).</title>
        <authorList>
            <person name="Takahashi T."/>
            <person name="Nishimura K."/>
        </authorList>
    </citation>
    <scope>NUCLEOTIDE SEQUENCE</scope>
</reference>
<feature type="non-terminal residue" evidence="2">
    <location>
        <position position="77"/>
    </location>
</feature>
<dbReference type="Proteomes" id="UP001187192">
    <property type="component" value="Unassembled WGS sequence"/>
</dbReference>
<name>A0AA88J789_FICCA</name>